<keyword evidence="1" id="KW-0378">Hydrolase</keyword>
<evidence type="ECO:0000256" key="2">
    <source>
        <dbReference type="PIRSR" id="PIRSR605754-1"/>
    </source>
</evidence>
<reference evidence="4 5" key="1">
    <citation type="submission" date="2015-09" db="EMBL/GenBank/DDBJ databases">
        <authorList>
            <consortium name="Pathogen Informatics"/>
        </authorList>
    </citation>
    <scope>NUCLEOTIDE SEQUENCE [LARGE SCALE GENOMIC DNA]</scope>
    <source>
        <strain evidence="4 5">2789STDY5834959</strain>
    </source>
</reference>
<dbReference type="Gene3D" id="2.40.260.10">
    <property type="entry name" value="Sortase"/>
    <property type="match status" value="1"/>
</dbReference>
<dbReference type="SUPFAM" id="SSF63817">
    <property type="entry name" value="Sortase"/>
    <property type="match status" value="1"/>
</dbReference>
<dbReference type="GO" id="GO:0016787">
    <property type="term" value="F:hydrolase activity"/>
    <property type="evidence" value="ECO:0007669"/>
    <property type="project" value="UniProtKB-KW"/>
</dbReference>
<dbReference type="InterPro" id="IPR023365">
    <property type="entry name" value="Sortase_dom-sf"/>
</dbReference>
<dbReference type="Proteomes" id="UP000095553">
    <property type="component" value="Unassembled WGS sequence"/>
</dbReference>
<feature type="transmembrane region" description="Helical" evidence="3">
    <location>
        <begin position="249"/>
        <end position="266"/>
    </location>
</feature>
<dbReference type="EMBL" id="CYXY01000020">
    <property type="protein sequence ID" value="CUN12677.1"/>
    <property type="molecule type" value="Genomic_DNA"/>
</dbReference>
<dbReference type="RefSeq" id="WP_070099313.1">
    <property type="nucleotide sequence ID" value="NZ_CYXY01000020.1"/>
</dbReference>
<dbReference type="NCBIfam" id="NF033745">
    <property type="entry name" value="class_C_sortase"/>
    <property type="match status" value="1"/>
</dbReference>
<dbReference type="InterPro" id="IPR005754">
    <property type="entry name" value="Sortase"/>
</dbReference>
<dbReference type="NCBIfam" id="TIGR01076">
    <property type="entry name" value="sortase_fam"/>
    <property type="match status" value="1"/>
</dbReference>
<keyword evidence="3" id="KW-0812">Transmembrane</keyword>
<evidence type="ECO:0000313" key="5">
    <source>
        <dbReference type="Proteomes" id="UP000095553"/>
    </source>
</evidence>
<dbReference type="InterPro" id="IPR042002">
    <property type="entry name" value="Sortase_C"/>
</dbReference>
<organism evidence="4 5">
    <name type="scientific">Anaerostipes hadrus</name>
    <dbReference type="NCBI Taxonomy" id="649756"/>
    <lineage>
        <taxon>Bacteria</taxon>
        <taxon>Bacillati</taxon>
        <taxon>Bacillota</taxon>
        <taxon>Clostridia</taxon>
        <taxon>Lachnospirales</taxon>
        <taxon>Lachnospiraceae</taxon>
        <taxon>Anaerostipes</taxon>
    </lineage>
</organism>
<evidence type="ECO:0000313" key="4">
    <source>
        <dbReference type="EMBL" id="CUN12677.1"/>
    </source>
</evidence>
<keyword evidence="3" id="KW-0472">Membrane</keyword>
<sequence length="273" mass="32344">MKHKLITITGWLFLFLSISLLLYPEIISFIQKKESDQVVQKLEENRNREKKNDLLYQKSARYNDRISKNGQKDLKDVWSYKQAPIILRNEDRTFGYIKIPKMKQKLPLYLGATMENMRKGAAIMGQTSLPLGKRDSNCVIAAHRGYQGFPYFRDIEELKTGDLVIIRNPWERLRYKVTKIKVIDPYDTDKILIQKGKDMITLLTCHPYRGHGKYRYLVYCERDHGQKIKKQERIQLSDSSRKTIEEEKWIRYAGIFLLILTGGVWLRRRKQGR</sequence>
<evidence type="ECO:0000256" key="3">
    <source>
        <dbReference type="SAM" id="Phobius"/>
    </source>
</evidence>
<gene>
    <name evidence="4" type="ORF">ERS852571_02683</name>
</gene>
<proteinExistence type="predicted"/>
<dbReference type="Pfam" id="PF04203">
    <property type="entry name" value="Sortase"/>
    <property type="match status" value="1"/>
</dbReference>
<evidence type="ECO:0000256" key="1">
    <source>
        <dbReference type="ARBA" id="ARBA00022801"/>
    </source>
</evidence>
<name>A0A173UEL8_ANAHA</name>
<protein>
    <submittedName>
        <fullName evidence="4">Sortase (Surface protein transpeptidase)</fullName>
    </submittedName>
</protein>
<feature type="active site" description="Proton donor/acceptor" evidence="2">
    <location>
        <position position="143"/>
    </location>
</feature>
<dbReference type="CDD" id="cd05827">
    <property type="entry name" value="Sortase_C"/>
    <property type="match status" value="1"/>
</dbReference>
<keyword evidence="3" id="KW-1133">Transmembrane helix</keyword>
<dbReference type="AlphaFoldDB" id="A0A173UEL8"/>
<feature type="active site" description="Acyl-thioester intermediate" evidence="2">
    <location>
        <position position="205"/>
    </location>
</feature>
<accession>A0A173UEL8</accession>